<keyword evidence="2" id="KW-1185">Reference proteome</keyword>
<accession>A0AAD7UQE6</accession>
<gene>
    <name evidence="1" type="ORF">CTAYLR_005634</name>
</gene>
<comment type="caution">
    <text evidence="1">The sequence shown here is derived from an EMBL/GenBank/DDBJ whole genome shotgun (WGS) entry which is preliminary data.</text>
</comment>
<dbReference type="EMBL" id="JAQMWT010000014">
    <property type="protein sequence ID" value="KAJ8613980.1"/>
    <property type="molecule type" value="Genomic_DNA"/>
</dbReference>
<dbReference type="Proteomes" id="UP001230188">
    <property type="component" value="Unassembled WGS sequence"/>
</dbReference>
<name>A0AAD7UQE6_9STRA</name>
<evidence type="ECO:0000313" key="1">
    <source>
        <dbReference type="EMBL" id="KAJ8613980.1"/>
    </source>
</evidence>
<proteinExistence type="predicted"/>
<organism evidence="1 2">
    <name type="scientific">Chrysophaeum taylorii</name>
    <dbReference type="NCBI Taxonomy" id="2483200"/>
    <lineage>
        <taxon>Eukaryota</taxon>
        <taxon>Sar</taxon>
        <taxon>Stramenopiles</taxon>
        <taxon>Ochrophyta</taxon>
        <taxon>Pelagophyceae</taxon>
        <taxon>Pelagomonadales</taxon>
        <taxon>Pelagomonadaceae</taxon>
        <taxon>Chrysophaeum</taxon>
    </lineage>
</organism>
<sequence>VVQGDRFSSKELALLRVLEENEAAKWFVKASDPWLGPIEEGQIDILLRNLATKATLGCKSQGCPCWVWPCRKEGWCVEEVLDHTSARGSYKPARGESRSNCARKHLVIVVKLMSDSGNNTRKWALIDLSHSVLRGVLSAILQLSPLNNTLQQLEQAAIVEYLGPPDDDTARLRPLVNAIHGCGDNRAYLKMHTREMELRVFEHRAKDDHARLYAEMGRLGGNYPAFDLSTVKIPPDLENTGENSELDFFYAAGFIPGPHKRMFESALLGTFTVADAPHCHQEKALFIRADADANNQPLEMGVLRANDTECGVSWVLFDKSILGEPCDEHGGRNCLQRVKGKGVRRTFRAWALATTPEASDARWRSMPEKLRTYIDSKARRLGIPRERLTVLAYPTSLHGDGTSN</sequence>
<reference evidence="1" key="1">
    <citation type="submission" date="2023-01" db="EMBL/GenBank/DDBJ databases">
        <title>Metagenome sequencing of chrysophaentin producing Chrysophaeum taylorii.</title>
        <authorList>
            <person name="Davison J."/>
            <person name="Bewley C."/>
        </authorList>
    </citation>
    <scope>NUCLEOTIDE SEQUENCE</scope>
    <source>
        <strain evidence="1">NIES-1699</strain>
    </source>
</reference>
<feature type="non-terminal residue" evidence="1">
    <location>
        <position position="1"/>
    </location>
</feature>
<protein>
    <submittedName>
        <fullName evidence="1">Uncharacterized protein</fullName>
    </submittedName>
</protein>
<evidence type="ECO:0000313" key="2">
    <source>
        <dbReference type="Proteomes" id="UP001230188"/>
    </source>
</evidence>
<dbReference type="AlphaFoldDB" id="A0AAD7UQE6"/>